<dbReference type="Proteomes" id="UP000199207">
    <property type="component" value="Unassembled WGS sequence"/>
</dbReference>
<protein>
    <submittedName>
        <fullName evidence="2">Uncharacterized protein</fullName>
    </submittedName>
</protein>
<name>A0A1I1PXT2_9ACTN</name>
<evidence type="ECO:0000313" key="3">
    <source>
        <dbReference type="Proteomes" id="UP000199207"/>
    </source>
</evidence>
<reference evidence="2 3" key="1">
    <citation type="submission" date="2016-10" db="EMBL/GenBank/DDBJ databases">
        <authorList>
            <person name="de Groot N.N."/>
        </authorList>
    </citation>
    <scope>NUCLEOTIDE SEQUENCE [LARGE SCALE GENOMIC DNA]</scope>
    <source>
        <strain evidence="2 3">CGMCC 4.5739</strain>
    </source>
</reference>
<feature type="region of interest" description="Disordered" evidence="1">
    <location>
        <begin position="1"/>
        <end position="20"/>
    </location>
</feature>
<proteinExistence type="predicted"/>
<gene>
    <name evidence="2" type="ORF">SAMN05421773_1109</name>
</gene>
<organism evidence="2 3">
    <name type="scientific">Streptomyces aidingensis</name>
    <dbReference type="NCBI Taxonomy" id="910347"/>
    <lineage>
        <taxon>Bacteria</taxon>
        <taxon>Bacillati</taxon>
        <taxon>Actinomycetota</taxon>
        <taxon>Actinomycetes</taxon>
        <taxon>Kitasatosporales</taxon>
        <taxon>Streptomycetaceae</taxon>
        <taxon>Streptomyces</taxon>
    </lineage>
</organism>
<dbReference type="RefSeq" id="WP_093839859.1">
    <property type="nucleotide sequence ID" value="NZ_FOLM01000010.1"/>
</dbReference>
<dbReference type="AlphaFoldDB" id="A0A1I1PXT2"/>
<evidence type="ECO:0000256" key="1">
    <source>
        <dbReference type="SAM" id="MobiDB-lite"/>
    </source>
</evidence>
<accession>A0A1I1PXT2</accession>
<dbReference type="EMBL" id="FOLM01000010">
    <property type="protein sequence ID" value="SFD12418.1"/>
    <property type="molecule type" value="Genomic_DNA"/>
</dbReference>
<dbReference type="OrthoDB" id="4299856at2"/>
<sequence length="79" mass="8487">MSTAARVRTSLRPPGADMQQTGPCMLWCGRTAAALHWLGPLMLPQGTAALLVCAECAERLARAGEQQLAERDRDAAIPR</sequence>
<evidence type="ECO:0000313" key="2">
    <source>
        <dbReference type="EMBL" id="SFD12418.1"/>
    </source>
</evidence>
<keyword evidence="3" id="KW-1185">Reference proteome</keyword>
<dbReference type="STRING" id="910347.SAMN05421773_1109"/>